<evidence type="ECO:0000313" key="2">
    <source>
        <dbReference type="EMBL" id="KAF9523704.1"/>
    </source>
</evidence>
<name>A0A9P6E7C9_9AGAR</name>
<keyword evidence="1" id="KW-1133">Transmembrane helix</keyword>
<keyword evidence="1" id="KW-0812">Transmembrane</keyword>
<organism evidence="2 3">
    <name type="scientific">Crepidotus variabilis</name>
    <dbReference type="NCBI Taxonomy" id="179855"/>
    <lineage>
        <taxon>Eukaryota</taxon>
        <taxon>Fungi</taxon>
        <taxon>Dikarya</taxon>
        <taxon>Basidiomycota</taxon>
        <taxon>Agaricomycotina</taxon>
        <taxon>Agaricomycetes</taxon>
        <taxon>Agaricomycetidae</taxon>
        <taxon>Agaricales</taxon>
        <taxon>Agaricineae</taxon>
        <taxon>Crepidotaceae</taxon>
        <taxon>Crepidotus</taxon>
    </lineage>
</organism>
<keyword evidence="1" id="KW-0472">Membrane</keyword>
<dbReference type="EMBL" id="MU157912">
    <property type="protein sequence ID" value="KAF9523704.1"/>
    <property type="molecule type" value="Genomic_DNA"/>
</dbReference>
<reference evidence="2" key="1">
    <citation type="submission" date="2020-11" db="EMBL/GenBank/DDBJ databases">
        <authorList>
            <consortium name="DOE Joint Genome Institute"/>
            <person name="Ahrendt S."/>
            <person name="Riley R."/>
            <person name="Andreopoulos W."/>
            <person name="Labutti K."/>
            <person name="Pangilinan J."/>
            <person name="Ruiz-Duenas F.J."/>
            <person name="Barrasa J.M."/>
            <person name="Sanchez-Garcia M."/>
            <person name="Camarero S."/>
            <person name="Miyauchi S."/>
            <person name="Serrano A."/>
            <person name="Linde D."/>
            <person name="Babiker R."/>
            <person name="Drula E."/>
            <person name="Ayuso-Fernandez I."/>
            <person name="Pacheco R."/>
            <person name="Padilla G."/>
            <person name="Ferreira P."/>
            <person name="Barriuso J."/>
            <person name="Kellner H."/>
            <person name="Castanera R."/>
            <person name="Alfaro M."/>
            <person name="Ramirez L."/>
            <person name="Pisabarro A.G."/>
            <person name="Kuo A."/>
            <person name="Tritt A."/>
            <person name="Lipzen A."/>
            <person name="He G."/>
            <person name="Yan M."/>
            <person name="Ng V."/>
            <person name="Cullen D."/>
            <person name="Martin F."/>
            <person name="Rosso M.-N."/>
            <person name="Henrissat B."/>
            <person name="Hibbett D."/>
            <person name="Martinez A.T."/>
            <person name="Grigoriev I.V."/>
        </authorList>
    </citation>
    <scope>NUCLEOTIDE SEQUENCE</scope>
    <source>
        <strain evidence="2">CBS 506.95</strain>
    </source>
</reference>
<keyword evidence="3" id="KW-1185">Reference proteome</keyword>
<evidence type="ECO:0000256" key="1">
    <source>
        <dbReference type="SAM" id="Phobius"/>
    </source>
</evidence>
<gene>
    <name evidence="2" type="ORF">CPB83DRAFT_862510</name>
</gene>
<proteinExistence type="predicted"/>
<sequence length="57" mass="6634">MDGSSLYFDLFHFPFPFFFYPLYSPSSFILITSISLHILITLVPEHTLINSFVFSLI</sequence>
<dbReference type="Proteomes" id="UP000807306">
    <property type="component" value="Unassembled WGS sequence"/>
</dbReference>
<accession>A0A9P6E7C9</accession>
<evidence type="ECO:0000313" key="3">
    <source>
        <dbReference type="Proteomes" id="UP000807306"/>
    </source>
</evidence>
<protein>
    <submittedName>
        <fullName evidence="2">Uncharacterized protein</fullName>
    </submittedName>
</protein>
<dbReference type="AlphaFoldDB" id="A0A9P6E7C9"/>
<comment type="caution">
    <text evidence="2">The sequence shown here is derived from an EMBL/GenBank/DDBJ whole genome shotgun (WGS) entry which is preliminary data.</text>
</comment>
<feature type="transmembrane region" description="Helical" evidence="1">
    <location>
        <begin position="20"/>
        <end position="43"/>
    </location>
</feature>